<dbReference type="PIRSF" id="PIRSF004491">
    <property type="entry name" value="FAD_Synth"/>
    <property type="match status" value="1"/>
</dbReference>
<dbReference type="UniPathway" id="UPA00276">
    <property type="reaction ID" value="UER00406"/>
</dbReference>
<evidence type="ECO:0000259" key="18">
    <source>
        <dbReference type="SMART" id="SM00904"/>
    </source>
</evidence>
<dbReference type="SMART" id="SM00904">
    <property type="entry name" value="Flavokinase"/>
    <property type="match status" value="1"/>
</dbReference>
<protein>
    <recommendedName>
        <fullName evidence="6">Bifunctional riboflavin kinase/FMN adenylyltransferase</fullName>
        <ecNumber evidence="4">2.7.1.26</ecNumber>
        <ecNumber evidence="5">2.7.7.2</ecNumber>
    </recommendedName>
</protein>
<evidence type="ECO:0000256" key="5">
    <source>
        <dbReference type="ARBA" id="ARBA00012393"/>
    </source>
</evidence>
<dbReference type="AlphaFoldDB" id="A0A855X6I3"/>
<dbReference type="SUPFAM" id="SSF82114">
    <property type="entry name" value="Riboflavin kinase-like"/>
    <property type="match status" value="1"/>
</dbReference>
<dbReference type="GO" id="GO:0006747">
    <property type="term" value="P:FAD biosynthetic process"/>
    <property type="evidence" value="ECO:0007669"/>
    <property type="project" value="UniProtKB-UniPathway"/>
</dbReference>
<keyword evidence="7" id="KW-0285">Flavoprotein</keyword>
<dbReference type="GO" id="GO:0009231">
    <property type="term" value="P:riboflavin biosynthetic process"/>
    <property type="evidence" value="ECO:0007669"/>
    <property type="project" value="InterPro"/>
</dbReference>
<dbReference type="Pfam" id="PF01687">
    <property type="entry name" value="Flavokinase"/>
    <property type="match status" value="1"/>
</dbReference>
<name>A0A855X6I3_9BACT</name>
<evidence type="ECO:0000256" key="15">
    <source>
        <dbReference type="ARBA" id="ARBA00023268"/>
    </source>
</evidence>
<evidence type="ECO:0000256" key="12">
    <source>
        <dbReference type="ARBA" id="ARBA00022777"/>
    </source>
</evidence>
<evidence type="ECO:0000256" key="8">
    <source>
        <dbReference type="ARBA" id="ARBA00022643"/>
    </source>
</evidence>
<evidence type="ECO:0000313" key="20">
    <source>
        <dbReference type="Proteomes" id="UP000250918"/>
    </source>
</evidence>
<dbReference type="GO" id="GO:0008531">
    <property type="term" value="F:riboflavin kinase activity"/>
    <property type="evidence" value="ECO:0007669"/>
    <property type="project" value="UniProtKB-EC"/>
</dbReference>
<comment type="similarity">
    <text evidence="3">Belongs to the RibF family.</text>
</comment>
<dbReference type="InterPro" id="IPR023468">
    <property type="entry name" value="Riboflavin_kinase"/>
</dbReference>
<reference evidence="19 20" key="1">
    <citation type="journal article" date="2018" name="ISME J.">
        <title>A methanotrophic archaeon couples anaerobic oxidation of methane to Fe(III) reduction.</title>
        <authorList>
            <person name="Cai C."/>
            <person name="Leu A.O."/>
            <person name="Xie G.J."/>
            <person name="Guo J."/>
            <person name="Feng Y."/>
            <person name="Zhao J.X."/>
            <person name="Tyson G.W."/>
            <person name="Yuan Z."/>
            <person name="Hu S."/>
        </authorList>
    </citation>
    <scope>NUCLEOTIDE SEQUENCE [LARGE SCALE GENOMIC DNA]</scope>
    <source>
        <strain evidence="19">FeB_12</strain>
    </source>
</reference>
<evidence type="ECO:0000256" key="9">
    <source>
        <dbReference type="ARBA" id="ARBA00022679"/>
    </source>
</evidence>
<dbReference type="NCBIfam" id="NF004162">
    <property type="entry name" value="PRK05627.1-5"/>
    <property type="match status" value="1"/>
</dbReference>
<evidence type="ECO:0000313" key="19">
    <source>
        <dbReference type="EMBL" id="PWB72860.1"/>
    </source>
</evidence>
<dbReference type="EC" id="2.7.1.26" evidence="4"/>
<dbReference type="InterPro" id="IPR023465">
    <property type="entry name" value="Riboflavin_kinase_dom_sf"/>
</dbReference>
<dbReference type="GO" id="GO:0009398">
    <property type="term" value="P:FMN biosynthetic process"/>
    <property type="evidence" value="ECO:0007669"/>
    <property type="project" value="UniProtKB-UniPathway"/>
</dbReference>
<keyword evidence="15" id="KW-0511">Multifunctional enzyme</keyword>
<evidence type="ECO:0000256" key="11">
    <source>
        <dbReference type="ARBA" id="ARBA00022741"/>
    </source>
</evidence>
<comment type="catalytic activity">
    <reaction evidence="17">
        <text>FMN + ATP + H(+) = FAD + diphosphate</text>
        <dbReference type="Rhea" id="RHEA:17237"/>
        <dbReference type="ChEBI" id="CHEBI:15378"/>
        <dbReference type="ChEBI" id="CHEBI:30616"/>
        <dbReference type="ChEBI" id="CHEBI:33019"/>
        <dbReference type="ChEBI" id="CHEBI:57692"/>
        <dbReference type="ChEBI" id="CHEBI:58210"/>
        <dbReference type="EC" id="2.7.7.2"/>
    </reaction>
</comment>
<dbReference type="PANTHER" id="PTHR22749:SF6">
    <property type="entry name" value="RIBOFLAVIN KINASE"/>
    <property type="match status" value="1"/>
</dbReference>
<gene>
    <name evidence="19" type="ORF">C3F09_06000</name>
</gene>
<organism evidence="19 20">
    <name type="scientific">candidate division GN15 bacterium</name>
    <dbReference type="NCBI Taxonomy" id="2072418"/>
    <lineage>
        <taxon>Bacteria</taxon>
        <taxon>candidate division GN15</taxon>
    </lineage>
</organism>
<proteinExistence type="inferred from homology"/>
<keyword evidence="8" id="KW-0288">FMN</keyword>
<dbReference type="PANTHER" id="PTHR22749">
    <property type="entry name" value="RIBOFLAVIN KINASE/FMN ADENYLYLTRANSFERASE"/>
    <property type="match status" value="1"/>
</dbReference>
<evidence type="ECO:0000256" key="6">
    <source>
        <dbReference type="ARBA" id="ARBA00018483"/>
    </source>
</evidence>
<evidence type="ECO:0000256" key="3">
    <source>
        <dbReference type="ARBA" id="ARBA00010214"/>
    </source>
</evidence>
<evidence type="ECO:0000256" key="4">
    <source>
        <dbReference type="ARBA" id="ARBA00012105"/>
    </source>
</evidence>
<dbReference type="SUPFAM" id="SSF52374">
    <property type="entry name" value="Nucleotidylyl transferase"/>
    <property type="match status" value="1"/>
</dbReference>
<keyword evidence="12" id="KW-0418">Kinase</keyword>
<evidence type="ECO:0000256" key="2">
    <source>
        <dbReference type="ARBA" id="ARBA00005201"/>
    </source>
</evidence>
<comment type="caution">
    <text evidence="19">The sequence shown here is derived from an EMBL/GenBank/DDBJ whole genome shotgun (WGS) entry which is preliminary data.</text>
</comment>
<evidence type="ECO:0000256" key="17">
    <source>
        <dbReference type="ARBA" id="ARBA00049494"/>
    </source>
</evidence>
<dbReference type="FunFam" id="3.40.50.620:FF:000021">
    <property type="entry name" value="Riboflavin biosynthesis protein"/>
    <property type="match status" value="1"/>
</dbReference>
<dbReference type="Pfam" id="PF06574">
    <property type="entry name" value="FAD_syn"/>
    <property type="match status" value="1"/>
</dbReference>
<evidence type="ECO:0000256" key="16">
    <source>
        <dbReference type="ARBA" id="ARBA00047880"/>
    </source>
</evidence>
<sequence length="290" mass="32867">DGIHRGHQEIFRRVREDSRASGLDAVLITFDPHPKVVVSPDRAPHLLTSLEEKWKFIPSYFDGTVIVVRFTPELMRMSPEDFVRSFLVERIHVKKLVVGYDHAIGRARAGDISELRRLGEKFAFDVDVVEPVLLNGSPVSSSRIRTLMTGGEYQEALHMLGHEYAIYGTVERGIGLGRKLGYPTANVKYGANKLLPPEGVYSCWVELGSEDFAGMMFIGENHFNPQRRVTVEANIFDFDRDIYDQEIVVYPTHYVRGNRRFDSTEALVRQIAADKISILEIVKKGETTCP</sequence>
<comment type="pathway">
    <text evidence="2">Cofactor biosynthesis; FMN biosynthesis; FMN from riboflavin (ATP route): step 1/1.</text>
</comment>
<dbReference type="Gene3D" id="3.40.50.620">
    <property type="entry name" value="HUPs"/>
    <property type="match status" value="1"/>
</dbReference>
<dbReference type="GO" id="GO:0005524">
    <property type="term" value="F:ATP binding"/>
    <property type="evidence" value="ECO:0007669"/>
    <property type="project" value="UniProtKB-KW"/>
</dbReference>
<dbReference type="UniPathway" id="UPA00277">
    <property type="reaction ID" value="UER00407"/>
</dbReference>
<dbReference type="InterPro" id="IPR002606">
    <property type="entry name" value="Riboflavin_kinase_bac"/>
</dbReference>
<dbReference type="GO" id="GO:0003919">
    <property type="term" value="F:FMN adenylyltransferase activity"/>
    <property type="evidence" value="ECO:0007669"/>
    <property type="project" value="UniProtKB-EC"/>
</dbReference>
<evidence type="ECO:0000256" key="13">
    <source>
        <dbReference type="ARBA" id="ARBA00022827"/>
    </source>
</evidence>
<comment type="catalytic activity">
    <reaction evidence="16">
        <text>riboflavin + ATP = FMN + ADP + H(+)</text>
        <dbReference type="Rhea" id="RHEA:14357"/>
        <dbReference type="ChEBI" id="CHEBI:15378"/>
        <dbReference type="ChEBI" id="CHEBI:30616"/>
        <dbReference type="ChEBI" id="CHEBI:57986"/>
        <dbReference type="ChEBI" id="CHEBI:58210"/>
        <dbReference type="ChEBI" id="CHEBI:456216"/>
        <dbReference type="EC" id="2.7.1.26"/>
    </reaction>
</comment>
<dbReference type="Proteomes" id="UP000250918">
    <property type="component" value="Unassembled WGS sequence"/>
</dbReference>
<dbReference type="NCBIfam" id="TIGR00083">
    <property type="entry name" value="ribF"/>
    <property type="match status" value="1"/>
</dbReference>
<keyword evidence="9" id="KW-0808">Transferase</keyword>
<feature type="non-terminal residue" evidence="19">
    <location>
        <position position="1"/>
    </location>
</feature>
<evidence type="ECO:0000256" key="14">
    <source>
        <dbReference type="ARBA" id="ARBA00022840"/>
    </source>
</evidence>
<keyword evidence="11" id="KW-0547">Nucleotide-binding</keyword>
<dbReference type="InterPro" id="IPR015864">
    <property type="entry name" value="FAD_synthase"/>
</dbReference>
<dbReference type="Gene3D" id="2.40.30.30">
    <property type="entry name" value="Riboflavin kinase-like"/>
    <property type="match status" value="1"/>
</dbReference>
<dbReference type="InterPro" id="IPR014729">
    <property type="entry name" value="Rossmann-like_a/b/a_fold"/>
</dbReference>
<evidence type="ECO:0000256" key="10">
    <source>
        <dbReference type="ARBA" id="ARBA00022695"/>
    </source>
</evidence>
<keyword evidence="14" id="KW-0067">ATP-binding</keyword>
<feature type="domain" description="Riboflavin kinase" evidence="18">
    <location>
        <begin position="159"/>
        <end position="283"/>
    </location>
</feature>
<accession>A0A855X6I3</accession>
<keyword evidence="10" id="KW-0548">Nucleotidyltransferase</keyword>
<dbReference type="InterPro" id="IPR015865">
    <property type="entry name" value="Riboflavin_kinase_bac/euk"/>
</dbReference>
<comment type="pathway">
    <text evidence="1">Cofactor biosynthesis; FAD biosynthesis; FAD from FMN: step 1/1.</text>
</comment>
<keyword evidence="13" id="KW-0274">FAD</keyword>
<evidence type="ECO:0000256" key="1">
    <source>
        <dbReference type="ARBA" id="ARBA00004726"/>
    </source>
</evidence>
<dbReference type="CDD" id="cd02064">
    <property type="entry name" value="FAD_synthetase_N"/>
    <property type="match status" value="1"/>
</dbReference>
<dbReference type="EC" id="2.7.7.2" evidence="5"/>
<evidence type="ECO:0000256" key="7">
    <source>
        <dbReference type="ARBA" id="ARBA00022630"/>
    </source>
</evidence>
<dbReference type="EMBL" id="PQAP01000071">
    <property type="protein sequence ID" value="PWB72860.1"/>
    <property type="molecule type" value="Genomic_DNA"/>
</dbReference>